<dbReference type="AlphaFoldDB" id="A0A4C1U502"/>
<organism evidence="2 3">
    <name type="scientific">Eumeta variegata</name>
    <name type="common">Bagworm moth</name>
    <name type="synonym">Eumeta japonica</name>
    <dbReference type="NCBI Taxonomy" id="151549"/>
    <lineage>
        <taxon>Eukaryota</taxon>
        <taxon>Metazoa</taxon>
        <taxon>Ecdysozoa</taxon>
        <taxon>Arthropoda</taxon>
        <taxon>Hexapoda</taxon>
        <taxon>Insecta</taxon>
        <taxon>Pterygota</taxon>
        <taxon>Neoptera</taxon>
        <taxon>Endopterygota</taxon>
        <taxon>Lepidoptera</taxon>
        <taxon>Glossata</taxon>
        <taxon>Ditrysia</taxon>
        <taxon>Tineoidea</taxon>
        <taxon>Psychidae</taxon>
        <taxon>Oiketicinae</taxon>
        <taxon>Eumeta</taxon>
    </lineage>
</organism>
<proteinExistence type="predicted"/>
<gene>
    <name evidence="2" type="ORF">EVAR_12076_1</name>
</gene>
<keyword evidence="3" id="KW-1185">Reference proteome</keyword>
<dbReference type="Proteomes" id="UP000299102">
    <property type="component" value="Unassembled WGS sequence"/>
</dbReference>
<evidence type="ECO:0000313" key="3">
    <source>
        <dbReference type="Proteomes" id="UP000299102"/>
    </source>
</evidence>
<feature type="region of interest" description="Disordered" evidence="1">
    <location>
        <begin position="1"/>
        <end position="31"/>
    </location>
</feature>
<sequence length="177" mass="19408">MLSRTTPSSGSTLSRRSRTSQSRRGQRTFTARRERLKLSTKKIAKGYASAVWCVKFDIQQDEFVCVVALVRNRSQSSRPGASIDARSVPNFDYFRAPNTGGRSITTVGSSSKTAVGRTGPRVFPNAFIGRAVSDGGVACRAAVTPRPQVIVRRELDCERGDFRELGPFDIVAVPLLR</sequence>
<accession>A0A4C1U502</accession>
<feature type="compositionally biased region" description="Low complexity" evidence="1">
    <location>
        <begin position="1"/>
        <end position="23"/>
    </location>
</feature>
<reference evidence="2 3" key="1">
    <citation type="journal article" date="2019" name="Commun. Biol.">
        <title>The bagworm genome reveals a unique fibroin gene that provides high tensile strength.</title>
        <authorList>
            <person name="Kono N."/>
            <person name="Nakamura H."/>
            <person name="Ohtoshi R."/>
            <person name="Tomita M."/>
            <person name="Numata K."/>
            <person name="Arakawa K."/>
        </authorList>
    </citation>
    <scope>NUCLEOTIDE SEQUENCE [LARGE SCALE GENOMIC DNA]</scope>
</reference>
<name>A0A4C1U502_EUMVA</name>
<dbReference type="EMBL" id="BGZK01000129">
    <property type="protein sequence ID" value="GBP21475.1"/>
    <property type="molecule type" value="Genomic_DNA"/>
</dbReference>
<protein>
    <submittedName>
        <fullName evidence="2">Uncharacterized protein</fullName>
    </submittedName>
</protein>
<evidence type="ECO:0000256" key="1">
    <source>
        <dbReference type="SAM" id="MobiDB-lite"/>
    </source>
</evidence>
<evidence type="ECO:0000313" key="2">
    <source>
        <dbReference type="EMBL" id="GBP21475.1"/>
    </source>
</evidence>
<comment type="caution">
    <text evidence="2">The sequence shown here is derived from an EMBL/GenBank/DDBJ whole genome shotgun (WGS) entry which is preliminary data.</text>
</comment>